<dbReference type="SUPFAM" id="SSF56112">
    <property type="entry name" value="Protein kinase-like (PK-like)"/>
    <property type="match status" value="1"/>
</dbReference>
<protein>
    <submittedName>
        <fullName evidence="4">LOW QUALITY PROTEIN: myosin light chain kinase 2, skeletal/cardiac muscle</fullName>
    </submittedName>
</protein>
<accession>A0A1S3R2C9</accession>
<keyword evidence="4" id="KW-0418">Kinase</keyword>
<dbReference type="GO" id="GO:0005524">
    <property type="term" value="F:ATP binding"/>
    <property type="evidence" value="ECO:0007669"/>
    <property type="project" value="UniProtKB-KW"/>
</dbReference>
<feature type="compositionally biased region" description="Acidic residues" evidence="1">
    <location>
        <begin position="479"/>
        <end position="490"/>
    </location>
</feature>
<dbReference type="Gene3D" id="1.10.510.10">
    <property type="entry name" value="Transferase(Phosphotransferase) domain 1"/>
    <property type="match status" value="1"/>
</dbReference>
<dbReference type="GO" id="GO:0004674">
    <property type="term" value="F:protein serine/threonine kinase activity"/>
    <property type="evidence" value="ECO:0007669"/>
    <property type="project" value="UniProtKB-KW"/>
</dbReference>
<gene>
    <name evidence="4" type="primary">LOC106599743</name>
</gene>
<keyword evidence="4" id="KW-0808">Transferase</keyword>
<feature type="domain" description="Protein kinase" evidence="2">
    <location>
        <begin position="555"/>
        <end position="810"/>
    </location>
</feature>
<dbReference type="PROSITE" id="PS00108">
    <property type="entry name" value="PROTEIN_KINASE_ST"/>
    <property type="match status" value="1"/>
</dbReference>
<feature type="compositionally biased region" description="Basic and acidic residues" evidence="1">
    <location>
        <begin position="322"/>
        <end position="379"/>
    </location>
</feature>
<feature type="region of interest" description="Disordered" evidence="1">
    <location>
        <begin position="248"/>
        <end position="491"/>
    </location>
</feature>
<dbReference type="InterPro" id="IPR008271">
    <property type="entry name" value="Ser/Thr_kinase_AS"/>
</dbReference>
<feature type="compositionally biased region" description="Basic and acidic residues" evidence="1">
    <location>
        <begin position="432"/>
        <end position="442"/>
    </location>
</feature>
<dbReference type="SMART" id="SM00220">
    <property type="entry name" value="S_TKc"/>
    <property type="match status" value="1"/>
</dbReference>
<dbReference type="Pfam" id="PF00069">
    <property type="entry name" value="Pkinase"/>
    <property type="match status" value="1"/>
</dbReference>
<dbReference type="Proteomes" id="UP001652741">
    <property type="component" value="Chromosome ssa03"/>
</dbReference>
<reference evidence="4" key="1">
    <citation type="submission" date="2025-08" db="UniProtKB">
        <authorList>
            <consortium name="RefSeq"/>
        </authorList>
    </citation>
    <scope>IDENTIFICATION</scope>
</reference>
<dbReference type="InterPro" id="IPR011009">
    <property type="entry name" value="Kinase-like_dom_sf"/>
</dbReference>
<dbReference type="KEGG" id="sasa:106599743"/>
<dbReference type="GeneID" id="106599743"/>
<organism evidence="3 4">
    <name type="scientific">Salmo salar</name>
    <name type="common">Atlantic salmon</name>
    <dbReference type="NCBI Taxonomy" id="8030"/>
    <lineage>
        <taxon>Eukaryota</taxon>
        <taxon>Metazoa</taxon>
        <taxon>Chordata</taxon>
        <taxon>Craniata</taxon>
        <taxon>Vertebrata</taxon>
        <taxon>Euteleostomi</taxon>
        <taxon>Actinopterygii</taxon>
        <taxon>Neopterygii</taxon>
        <taxon>Teleostei</taxon>
        <taxon>Protacanthopterygii</taxon>
        <taxon>Salmoniformes</taxon>
        <taxon>Salmonidae</taxon>
        <taxon>Salmoninae</taxon>
        <taxon>Salmo</taxon>
    </lineage>
</organism>
<sequence length="840" mass="94994">MSSKIVNYNSTSRKPSMMDNVTDCNGAGLDLIQNRIESLNSKMDKLINIQEKVLNRLDGMCQNIDSIERDMETLKVDKEEIHIPARARTLPPALAQTQGTGMGGEVREMCQEMSSFMTVLDQRSEKQAEKLDGMEKLVLSIHQVIRFIGETMKSPRVMEMMFMGPAARKASKSKDLKMAIKRQSSGEKSKSSVTKKTDKPKDHKKKDGKEKSGLSPKGLKAQKKKKPPDTADTISLRKQVLLLEEVQKLNRENAERSSSSSSGHQQQQHLTPDGFLDLEAGAGGTSEDSLSPNLLDFILEGPKAPVTEEESLSEEEAAGDGLKMEERKEEEVVKKEEKEHHLNESKEEEKEEELLKTTEKPEEDRRLEEKEGEKEKEGDTTLSKGPSEAVDMSVKDIPSLPTSPKAPGDTNSIPESCEDHNKSASSLSLEAAKQDQMEEGSTRSKRQVMEEDLGVEDHKKSRVEEGEEEKKEGERKEEDEAERPEDEDEGWGVFKADGVDIRVELKKRLGKDQATEVKQSTGEMFFIDKSPPPPAPFNHRIVSAKPNQINNFYTINRVEVLGGGRFGQVHKCMENCSGLTLASKIIKARSQKEKEVVKNEITVMNQLDHANLIQLYAAYESRNDIILVLEYVDGGELFDRIIDENYTLMELDTVMFIREICEGLQHMHKMYILHLDLKPENILCVSRVTNKIKIIDFGLARKYKPREKLRVNFGTPEFLAPEVVNYDYVSFNTDMWSLGVITYMLLSGLCPFLGDNNPETLNNILACQWNFDEEEFTDISEEAKDFISKLLIVNKSWRIGASEALRHPWLSDPVLHHRLHEKKNMCNCSRRSSCVPITDS</sequence>
<feature type="region of interest" description="Disordered" evidence="1">
    <location>
        <begin position="167"/>
        <end position="236"/>
    </location>
</feature>
<dbReference type="AlphaFoldDB" id="A0A1S3R2C9"/>
<keyword evidence="3" id="KW-1185">Reference proteome</keyword>
<name>A0A1S3R2C9_SALSA</name>
<feature type="compositionally biased region" description="Acidic residues" evidence="1">
    <location>
        <begin position="307"/>
        <end position="318"/>
    </location>
</feature>
<evidence type="ECO:0000259" key="2">
    <source>
        <dbReference type="PROSITE" id="PS50011"/>
    </source>
</evidence>
<dbReference type="InterPro" id="IPR000719">
    <property type="entry name" value="Prot_kinase_dom"/>
</dbReference>
<dbReference type="PROSITE" id="PS50011">
    <property type="entry name" value="PROTEIN_KINASE_DOM"/>
    <property type="match status" value="1"/>
</dbReference>
<feature type="compositionally biased region" description="Low complexity" evidence="1">
    <location>
        <begin position="257"/>
        <end position="269"/>
    </location>
</feature>
<evidence type="ECO:0000256" key="1">
    <source>
        <dbReference type="SAM" id="MobiDB-lite"/>
    </source>
</evidence>
<dbReference type="Bgee" id="ENSSSAG00000002011">
    <property type="expression patterns" value="Expressed in fast muscle tissue and 14 other cell types or tissues"/>
</dbReference>
<proteinExistence type="predicted"/>
<feature type="compositionally biased region" description="Basic and acidic residues" evidence="1">
    <location>
        <begin position="455"/>
        <end position="478"/>
    </location>
</feature>
<evidence type="ECO:0000313" key="4">
    <source>
        <dbReference type="RefSeq" id="XP_014046518.2"/>
    </source>
</evidence>
<dbReference type="RefSeq" id="XP_014046518.2">
    <property type="nucleotide sequence ID" value="XM_014191043.2"/>
</dbReference>
<dbReference type="STRING" id="8030.ENSSSAP00000004061"/>
<dbReference type="PANTHER" id="PTHR24347">
    <property type="entry name" value="SERINE/THREONINE-PROTEIN KINASE"/>
    <property type="match status" value="1"/>
</dbReference>
<dbReference type="Gene3D" id="3.30.200.20">
    <property type="entry name" value="Phosphorylase Kinase, domain 1"/>
    <property type="match status" value="1"/>
</dbReference>
<evidence type="ECO:0000313" key="3">
    <source>
        <dbReference type="Proteomes" id="UP001652741"/>
    </source>
</evidence>
<feature type="compositionally biased region" description="Basic and acidic residues" evidence="1">
    <location>
        <begin position="172"/>
        <end position="212"/>
    </location>
</feature>
<dbReference type="PaxDb" id="8030-ENSSSAP00000004061"/>